<proteinExistence type="predicted"/>
<dbReference type="EMBL" id="UGNV01000005">
    <property type="protein sequence ID" value="STX55708.1"/>
    <property type="molecule type" value="Genomic_DNA"/>
</dbReference>
<dbReference type="AlphaFoldDB" id="A0A378JRB3"/>
<accession>A0A378JRB3</accession>
<keyword evidence="2" id="KW-1185">Reference proteome</keyword>
<name>A0A378JRB3_9GAMM</name>
<gene>
    <name evidence="1" type="ORF">NCTC13315_03078</name>
</gene>
<reference evidence="1 2" key="1">
    <citation type="submission" date="2018-06" db="EMBL/GenBank/DDBJ databases">
        <authorList>
            <consortium name="Pathogen Informatics"/>
            <person name="Doyle S."/>
        </authorList>
    </citation>
    <scope>NUCLEOTIDE SEQUENCE [LARGE SCALE GENOMIC DNA]</scope>
    <source>
        <strain evidence="1 2">NCTC13315</strain>
    </source>
</reference>
<evidence type="ECO:0000313" key="1">
    <source>
        <dbReference type="EMBL" id="STX55708.1"/>
    </source>
</evidence>
<evidence type="ECO:0000313" key="2">
    <source>
        <dbReference type="Proteomes" id="UP000254968"/>
    </source>
</evidence>
<dbReference type="Proteomes" id="UP000254968">
    <property type="component" value="Unassembled WGS sequence"/>
</dbReference>
<dbReference type="RefSeq" id="WP_115304319.1">
    <property type="nucleotide sequence ID" value="NZ_CAAAHO010000013.1"/>
</dbReference>
<organism evidence="1 2">
    <name type="scientific">Legionella beliardensis</name>
    <dbReference type="NCBI Taxonomy" id="91822"/>
    <lineage>
        <taxon>Bacteria</taxon>
        <taxon>Pseudomonadati</taxon>
        <taxon>Pseudomonadota</taxon>
        <taxon>Gammaproteobacteria</taxon>
        <taxon>Legionellales</taxon>
        <taxon>Legionellaceae</taxon>
        <taxon>Legionella</taxon>
    </lineage>
</organism>
<sequence length="88" mass="10430">MLNLQMPDGQSLPLMLYTDRMLFGQRTLASVAKDRRYFTYDNEQLLIQLNVTDIYLPHRRRAFKRPKKLPLLQPPLFYTIGESKSDEI</sequence>
<protein>
    <submittedName>
        <fullName evidence="1">Transposase IS4</fullName>
    </submittedName>
</protein>